<evidence type="ECO:0000256" key="2">
    <source>
        <dbReference type="PIRSR" id="PIRSR620023-2"/>
    </source>
</evidence>
<dbReference type="Gene3D" id="3.40.50.11190">
    <property type="match status" value="1"/>
</dbReference>
<dbReference type="eggNOG" id="COG3980">
    <property type="taxonomic scope" value="Bacteria"/>
</dbReference>
<dbReference type="AlphaFoldDB" id="T0GXV0"/>
<dbReference type="OrthoDB" id="9788924at2"/>
<dbReference type="RefSeq" id="WP_021243736.1">
    <property type="nucleotide sequence ID" value="NZ_ATIB01000031.1"/>
</dbReference>
<dbReference type="SUPFAM" id="SSF53756">
    <property type="entry name" value="UDP-Glycosyltransferase/glycogen phosphorylase"/>
    <property type="match status" value="1"/>
</dbReference>
<reference evidence="3 4" key="1">
    <citation type="journal article" date="2013" name="Genome Announc.">
        <title>Draft Genome Sequence of a Hexachlorocyclohexane-Degrading Bacterium, Sphingobium baderi Strain LL03T.</title>
        <authorList>
            <person name="Kaur J."/>
            <person name="Verma H."/>
            <person name="Tripathi C."/>
            <person name="Khurana J.P."/>
            <person name="Lal R."/>
        </authorList>
    </citation>
    <scope>NUCLEOTIDE SEQUENCE [LARGE SCALE GENOMIC DNA]</scope>
    <source>
        <strain evidence="3 4">LL03</strain>
    </source>
</reference>
<name>T0GXV0_9SPHN</name>
<dbReference type="EMBL" id="ATIB01000031">
    <property type="protein sequence ID" value="EQB04748.1"/>
    <property type="molecule type" value="Genomic_DNA"/>
</dbReference>
<evidence type="ECO:0000256" key="1">
    <source>
        <dbReference type="PIRSR" id="PIRSR620023-1"/>
    </source>
</evidence>
<protein>
    <recommendedName>
        <fullName evidence="5">Glycosyl transferase family 28 C-terminal domain-containing protein</fullName>
    </recommendedName>
</protein>
<comment type="caution">
    <text evidence="3">The sequence shown here is derived from an EMBL/GenBank/DDBJ whole genome shotgun (WGS) entry which is preliminary data.</text>
</comment>
<dbReference type="PANTHER" id="PTHR21015:SF22">
    <property type="entry name" value="GLYCOSYLTRANSFERASE"/>
    <property type="match status" value="1"/>
</dbReference>
<dbReference type="InterPro" id="IPR020023">
    <property type="entry name" value="PseG"/>
</dbReference>
<organism evidence="3 4">
    <name type="scientific">Sphingobium baderi LL03</name>
    <dbReference type="NCBI Taxonomy" id="1114964"/>
    <lineage>
        <taxon>Bacteria</taxon>
        <taxon>Pseudomonadati</taxon>
        <taxon>Pseudomonadota</taxon>
        <taxon>Alphaproteobacteria</taxon>
        <taxon>Sphingomonadales</taxon>
        <taxon>Sphingomonadaceae</taxon>
        <taxon>Sphingobium</taxon>
    </lineage>
</organism>
<dbReference type="Proteomes" id="UP000015524">
    <property type="component" value="Unassembled WGS sequence"/>
</dbReference>
<feature type="binding site" evidence="2">
    <location>
        <position position="180"/>
    </location>
    <ligand>
        <name>substrate</name>
    </ligand>
</feature>
<gene>
    <name evidence="3" type="ORF">L485_03885</name>
</gene>
<evidence type="ECO:0000313" key="3">
    <source>
        <dbReference type="EMBL" id="EQB04748.1"/>
    </source>
</evidence>
<dbReference type="GO" id="GO:0016757">
    <property type="term" value="F:glycosyltransferase activity"/>
    <property type="evidence" value="ECO:0007669"/>
    <property type="project" value="TreeGrafter"/>
</dbReference>
<dbReference type="PANTHER" id="PTHR21015">
    <property type="entry name" value="UDP-N-ACETYLGLUCOSAMINE--N-ACETYLMURAMYL-(PENTAPEPTIDE) PYROPHOSPHORYL-UNDECAPRENOL N-ACETYLGLUCOSAMINE TRANSFERASE 1"/>
    <property type="match status" value="1"/>
</dbReference>
<evidence type="ECO:0008006" key="5">
    <source>
        <dbReference type="Google" id="ProtNLM"/>
    </source>
</evidence>
<accession>T0GXV0</accession>
<feature type="binding site" evidence="2">
    <location>
        <position position="287"/>
    </location>
    <ligand>
        <name>substrate</name>
    </ligand>
</feature>
<sequence length="368" mass="39563">MTDASFLRIAFRVDAALEIGTGHVMRCLTLADALRARGAECLFLCRPHPGNLIEQIASRGHRVLTLAPPQATAISMAPDDPVHASWLGASWREDAAQTVAALAGEHVDWLVIDHYALDHRWERALRPTCDRLMVMDDLADRVHDCDLLLDPSLGREQAHYEPLVPNDAVLLLGPLHALLRPEFAAYRAESLASRKTPTLRHLLVTMGGVDQDNATGNLLAALDVAALPPELRITAVMGPHAPWLREVEAQAALMSVPTLVRVGVDDMARLMTQSDLAIGAGGGTSWERCCLGLPSFVICLAQNQFGMAATLQRSGAAIVTISPTETIQLLVEQIATGSVTSFLARTSEAAACITDGLGANRACDRMLV</sequence>
<dbReference type="PATRIC" id="fig|1114964.3.peg.737"/>
<dbReference type="NCBIfam" id="TIGR03590">
    <property type="entry name" value="PseG"/>
    <property type="match status" value="1"/>
</dbReference>
<evidence type="ECO:0000313" key="4">
    <source>
        <dbReference type="Proteomes" id="UP000015524"/>
    </source>
</evidence>
<keyword evidence="4" id="KW-1185">Reference proteome</keyword>
<feature type="active site" description="Proton acceptor" evidence="1">
    <location>
        <position position="23"/>
    </location>
</feature>
<proteinExistence type="predicted"/>
<dbReference type="Gene3D" id="3.40.50.2000">
    <property type="entry name" value="Glycogen Phosphorylase B"/>
    <property type="match status" value="1"/>
</dbReference>